<gene>
    <name evidence="2" type="ORF">PgNI_11601</name>
</gene>
<dbReference type="KEGG" id="pgri:PgNI_11601"/>
<protein>
    <submittedName>
        <fullName evidence="2">Uncharacterized protein</fullName>
    </submittedName>
</protein>
<sequence>MARHGADAHDVQVRIELVEHHAHTVEKAAHVAAATGAGLALGGPESVAFLILAQRGLEGVKVGHPLLGKGRVLHVCLVEDEDHGELGLVQDAAGVEHVAHECAGRAGLDLAGSVHQDVLDGLAPGILWRVSGCALLQQVQYLVNLCREQVQRCEDAAVGSQVVLLHDLLVVDRVADVDVAVERDVEHGRVEVDDIRRVLLAM</sequence>
<dbReference type="RefSeq" id="XP_030976305.1">
    <property type="nucleotide sequence ID" value="XM_031131567.1"/>
</dbReference>
<name>A0A6P8AN18_PYRGI</name>
<dbReference type="Proteomes" id="UP000515153">
    <property type="component" value="Chromosome V"/>
</dbReference>
<proteinExistence type="predicted"/>
<reference evidence="2" key="3">
    <citation type="submission" date="2025-08" db="UniProtKB">
        <authorList>
            <consortium name="RefSeq"/>
        </authorList>
    </citation>
    <scope>IDENTIFICATION</scope>
    <source>
        <strain evidence="2">NI907</strain>
    </source>
</reference>
<evidence type="ECO:0000313" key="1">
    <source>
        <dbReference type="Proteomes" id="UP000515153"/>
    </source>
</evidence>
<dbReference type="AlphaFoldDB" id="A0A6P8AN18"/>
<accession>A0A6P8AN18</accession>
<reference evidence="2" key="2">
    <citation type="submission" date="2019-10" db="EMBL/GenBank/DDBJ databases">
        <authorList>
            <consortium name="NCBI Genome Project"/>
        </authorList>
    </citation>
    <scope>NUCLEOTIDE SEQUENCE</scope>
    <source>
        <strain evidence="2">NI907</strain>
    </source>
</reference>
<dbReference type="GeneID" id="41966472"/>
<evidence type="ECO:0000313" key="2">
    <source>
        <dbReference type="RefSeq" id="XP_030976305.1"/>
    </source>
</evidence>
<organism evidence="1 2">
    <name type="scientific">Pyricularia grisea</name>
    <name type="common">Crabgrass-specific blast fungus</name>
    <name type="synonym">Magnaporthe grisea</name>
    <dbReference type="NCBI Taxonomy" id="148305"/>
    <lineage>
        <taxon>Eukaryota</taxon>
        <taxon>Fungi</taxon>
        <taxon>Dikarya</taxon>
        <taxon>Ascomycota</taxon>
        <taxon>Pezizomycotina</taxon>
        <taxon>Sordariomycetes</taxon>
        <taxon>Sordariomycetidae</taxon>
        <taxon>Magnaporthales</taxon>
        <taxon>Pyriculariaceae</taxon>
        <taxon>Pyricularia</taxon>
    </lineage>
</organism>
<reference evidence="1 2" key="1">
    <citation type="journal article" date="2019" name="Mol. Biol. Evol.">
        <title>Blast fungal genomes show frequent chromosomal changes, gene gains and losses, and effector gene turnover.</title>
        <authorList>
            <person name="Gomez Luciano L.B."/>
            <person name="Jason Tsai I."/>
            <person name="Chuma I."/>
            <person name="Tosa Y."/>
            <person name="Chen Y.H."/>
            <person name="Li J.Y."/>
            <person name="Li M.Y."/>
            <person name="Jade Lu M.Y."/>
            <person name="Nakayashiki H."/>
            <person name="Li W.H."/>
        </authorList>
    </citation>
    <scope>NUCLEOTIDE SEQUENCE [LARGE SCALE GENOMIC DNA]</scope>
    <source>
        <strain evidence="1 2">NI907</strain>
    </source>
</reference>
<keyword evidence="1" id="KW-1185">Reference proteome</keyword>